<proteinExistence type="predicted"/>
<dbReference type="Pfam" id="PF00069">
    <property type="entry name" value="Pkinase"/>
    <property type="match status" value="1"/>
</dbReference>
<evidence type="ECO:0000313" key="9">
    <source>
        <dbReference type="EMBL" id="CAD9704514.1"/>
    </source>
</evidence>
<dbReference type="PROSITE" id="PS00107">
    <property type="entry name" value="PROTEIN_KINASE_ATP"/>
    <property type="match status" value="1"/>
</dbReference>
<dbReference type="Gene3D" id="1.25.40.10">
    <property type="entry name" value="Tetratricopeptide repeat domain"/>
    <property type="match status" value="1"/>
</dbReference>
<dbReference type="SMART" id="SM00028">
    <property type="entry name" value="TPR"/>
    <property type="match status" value="2"/>
</dbReference>
<dbReference type="AlphaFoldDB" id="A0A7S2SNM6"/>
<keyword evidence="5 6" id="KW-0067">ATP-binding</keyword>
<keyword evidence="3 6" id="KW-0547">Nucleotide-binding</keyword>
<dbReference type="PROSITE" id="PS50011">
    <property type="entry name" value="PROTEIN_KINASE_DOM"/>
    <property type="match status" value="1"/>
</dbReference>
<reference evidence="9" key="1">
    <citation type="submission" date="2021-01" db="EMBL/GenBank/DDBJ databases">
        <authorList>
            <person name="Corre E."/>
            <person name="Pelletier E."/>
            <person name="Niang G."/>
            <person name="Scheremetjew M."/>
            <person name="Finn R."/>
            <person name="Kale V."/>
            <person name="Holt S."/>
            <person name="Cochrane G."/>
            <person name="Meng A."/>
            <person name="Brown T."/>
            <person name="Cohen L."/>
        </authorList>
    </citation>
    <scope>NUCLEOTIDE SEQUENCE</scope>
    <source>
        <strain evidence="9">NY070348D</strain>
    </source>
</reference>
<dbReference type="InterPro" id="IPR000719">
    <property type="entry name" value="Prot_kinase_dom"/>
</dbReference>
<dbReference type="InterPro" id="IPR029052">
    <property type="entry name" value="Metallo-depent_PP-like"/>
</dbReference>
<accession>A0A7S2SNM6</accession>
<feature type="compositionally biased region" description="Acidic residues" evidence="7">
    <location>
        <begin position="794"/>
        <end position="807"/>
    </location>
</feature>
<evidence type="ECO:0000256" key="3">
    <source>
        <dbReference type="ARBA" id="ARBA00022741"/>
    </source>
</evidence>
<evidence type="ECO:0000256" key="6">
    <source>
        <dbReference type="PROSITE-ProRule" id="PRU10141"/>
    </source>
</evidence>
<dbReference type="Gene3D" id="1.10.510.10">
    <property type="entry name" value="Transferase(Phosphotransferase) domain 1"/>
    <property type="match status" value="1"/>
</dbReference>
<keyword evidence="2" id="KW-0808">Transferase</keyword>
<protein>
    <recommendedName>
        <fullName evidence="8">Protein kinase domain-containing protein</fullName>
    </recommendedName>
</protein>
<dbReference type="FunFam" id="3.30.200.20:FF:000042">
    <property type="entry name" value="Aurora kinase A"/>
    <property type="match status" value="1"/>
</dbReference>
<dbReference type="EMBL" id="HBHK01025076">
    <property type="protein sequence ID" value="CAD9704514.1"/>
    <property type="molecule type" value="Transcribed_RNA"/>
</dbReference>
<evidence type="ECO:0000256" key="7">
    <source>
        <dbReference type="SAM" id="MobiDB-lite"/>
    </source>
</evidence>
<evidence type="ECO:0000256" key="4">
    <source>
        <dbReference type="ARBA" id="ARBA00022777"/>
    </source>
</evidence>
<organism evidence="9">
    <name type="scientific">Mucochytrium quahogii</name>
    <dbReference type="NCBI Taxonomy" id="96639"/>
    <lineage>
        <taxon>Eukaryota</taxon>
        <taxon>Sar</taxon>
        <taxon>Stramenopiles</taxon>
        <taxon>Bigyra</taxon>
        <taxon>Labyrinthulomycetes</taxon>
        <taxon>Thraustochytrida</taxon>
        <taxon>Thraustochytriidae</taxon>
        <taxon>Mucochytrium</taxon>
    </lineage>
</organism>
<dbReference type="InterPro" id="IPR011009">
    <property type="entry name" value="Kinase-like_dom_sf"/>
</dbReference>
<dbReference type="SMART" id="SM00220">
    <property type="entry name" value="S_TKc"/>
    <property type="match status" value="1"/>
</dbReference>
<keyword evidence="1" id="KW-0723">Serine/threonine-protein kinase</keyword>
<dbReference type="SUPFAM" id="SSF56112">
    <property type="entry name" value="Protein kinase-like (PK-like)"/>
    <property type="match status" value="1"/>
</dbReference>
<gene>
    <name evidence="9" type="ORF">QSP1433_LOCUS15791</name>
</gene>
<dbReference type="PROSITE" id="PS00108">
    <property type="entry name" value="PROTEIN_KINASE_ST"/>
    <property type="match status" value="1"/>
</dbReference>
<evidence type="ECO:0000256" key="2">
    <source>
        <dbReference type="ARBA" id="ARBA00022679"/>
    </source>
</evidence>
<evidence type="ECO:0000256" key="1">
    <source>
        <dbReference type="ARBA" id="ARBA00022527"/>
    </source>
</evidence>
<dbReference type="GO" id="GO:0004674">
    <property type="term" value="F:protein serine/threonine kinase activity"/>
    <property type="evidence" value="ECO:0007669"/>
    <property type="project" value="UniProtKB-KW"/>
</dbReference>
<dbReference type="InterPro" id="IPR019734">
    <property type="entry name" value="TPR_rpt"/>
</dbReference>
<feature type="region of interest" description="Disordered" evidence="7">
    <location>
        <begin position="792"/>
        <end position="824"/>
    </location>
</feature>
<evidence type="ECO:0000256" key="5">
    <source>
        <dbReference type="ARBA" id="ARBA00022840"/>
    </source>
</evidence>
<dbReference type="SUPFAM" id="SSF56300">
    <property type="entry name" value="Metallo-dependent phosphatases"/>
    <property type="match status" value="1"/>
</dbReference>
<dbReference type="PANTHER" id="PTHR24353:SF147">
    <property type="entry name" value="CGMP-DEPENDENT SERINE_THREONIN PROTEIN KINASE-RELATED"/>
    <property type="match status" value="1"/>
</dbReference>
<dbReference type="InterPro" id="IPR008271">
    <property type="entry name" value="Ser/Thr_kinase_AS"/>
</dbReference>
<dbReference type="GO" id="GO:0005524">
    <property type="term" value="F:ATP binding"/>
    <property type="evidence" value="ECO:0007669"/>
    <property type="project" value="UniProtKB-UniRule"/>
</dbReference>
<feature type="domain" description="Protein kinase" evidence="8">
    <location>
        <begin position="168"/>
        <end position="437"/>
    </location>
</feature>
<feature type="binding site" evidence="6">
    <location>
        <position position="197"/>
    </location>
    <ligand>
        <name>ATP</name>
        <dbReference type="ChEBI" id="CHEBI:30616"/>
    </ligand>
</feature>
<dbReference type="InterPro" id="IPR011990">
    <property type="entry name" value="TPR-like_helical_dom_sf"/>
</dbReference>
<name>A0A7S2SNM6_9STRA</name>
<sequence length="824" mass="92263">MDGIEDLKKKGNDAFGSGDVAVAVEFYSNALSGSLRLAESGQVSLESSDKLKEVIPSLLSNRSASLCKLEKFAEALNDANRAIQLKPSWVKLYHRKAQALLGLGLVDEARDTYSAAHDIEPSNSFIKKSLDTLDEQTGRKSAHAKINEFVEKHGSIKGCPTKLSLTMFEVQDCLGEGNYSSVFKAMFKSTNETFAIKMVDKTKANRMSRRHPNLFNELQMEKKLLQRLNHVNIIRLYFTMQDSSAIYYVTELASAGELWSQLMFGRNALVSIRPSLCAFYMAQLTNALGYLEDNGIVHRDIKPENMMLCTNGRECTLKLIDFGTAFDTIDTELNGPNFVGTPEYMSPEAIEAKSAPSFALDIWAFGCTLFQLHSGKIPFKGNSPYLTFLKTQALSYDIPNYFSNDLQDLVKRIFLKDPSERIGAKDRLRSIKAHPYFSSVDFNLLLQSQVTPVPTLAELCHQVICDTFIRVELSESNQKSVVLTKPKHLPKWASETGIFSVEKIGVDSRNSLFGLFAQRMILGYPYVFKLFYPNKVTARFHRTTTDHGVAGMSEQEEGKFTKPFILVQLGSLKDTTPETIEKTIRRINTLQPTPKLLVCSGALGNAQENKAKLGLLDEKIPIICCPDGRNDYTKEFGETYYSFHVSGIFVIVIDSFLLCSENEEECEKHAKWFEHQILTGKLCARHVVLVSHHAWLPIGTEQPCNGLFVPEKIVSRFLDKLQEASTQIILCGGANQGFIHTRKAQTDIQQKLYLTNTSPLGTNPCLRVVRVQGSHINTDTYLLDELPPWIALDKEEEATQDDGEEDDGPTRFSDISSDSSDDES</sequence>
<evidence type="ECO:0000259" key="8">
    <source>
        <dbReference type="PROSITE" id="PS50011"/>
    </source>
</evidence>
<dbReference type="PANTHER" id="PTHR24353">
    <property type="entry name" value="CYCLIC NUCLEOTIDE-DEPENDENT PROTEIN KINASE"/>
    <property type="match status" value="1"/>
</dbReference>
<dbReference type="SUPFAM" id="SSF48452">
    <property type="entry name" value="TPR-like"/>
    <property type="match status" value="1"/>
</dbReference>
<keyword evidence="4" id="KW-0418">Kinase</keyword>
<dbReference type="InterPro" id="IPR017441">
    <property type="entry name" value="Protein_kinase_ATP_BS"/>
</dbReference>